<dbReference type="InterPro" id="IPR000551">
    <property type="entry name" value="MerR-type_HTH_dom"/>
</dbReference>
<dbReference type="Pfam" id="PF09278">
    <property type="entry name" value="MerR-DNA-bind"/>
    <property type="match status" value="1"/>
</dbReference>
<dbReference type="PANTHER" id="PTHR30204:SF94">
    <property type="entry name" value="HEAVY METAL-DEPENDENT TRANSCRIPTIONAL REGULATOR HI_0293-RELATED"/>
    <property type="match status" value="1"/>
</dbReference>
<reference evidence="8" key="1">
    <citation type="journal article" date="2014" name="Int. J. Syst. Evol. Microbiol.">
        <title>Complete genome sequence of Corynebacterium casei LMG S-19264T (=DSM 44701T), isolated from a smear-ripened cheese.</title>
        <authorList>
            <consortium name="US DOE Joint Genome Institute (JGI-PGF)"/>
            <person name="Walter F."/>
            <person name="Albersmeier A."/>
            <person name="Kalinowski J."/>
            <person name="Ruckert C."/>
        </authorList>
    </citation>
    <scope>NUCLEOTIDE SEQUENCE</scope>
    <source>
        <strain evidence="8">KCTC 23732</strain>
    </source>
</reference>
<dbReference type="InterPro" id="IPR015358">
    <property type="entry name" value="Tscrpt_reg_MerR_DNA-bd"/>
</dbReference>
<feature type="domain" description="HTH merR-type" evidence="7">
    <location>
        <begin position="1"/>
        <end position="69"/>
    </location>
</feature>
<dbReference type="Pfam" id="PF00376">
    <property type="entry name" value="MerR"/>
    <property type="match status" value="1"/>
</dbReference>
<evidence type="ECO:0000256" key="3">
    <source>
        <dbReference type="ARBA" id="ARBA00023015"/>
    </source>
</evidence>
<evidence type="ECO:0000313" key="9">
    <source>
        <dbReference type="Proteomes" id="UP000608345"/>
    </source>
</evidence>
<name>A0A918MZ56_9BURK</name>
<dbReference type="AlphaFoldDB" id="A0A918MZ56"/>
<comment type="caution">
    <text evidence="8">The sequence shown here is derived from an EMBL/GenBank/DDBJ whole genome shotgun (WGS) entry which is preliminary data.</text>
</comment>
<evidence type="ECO:0000256" key="2">
    <source>
        <dbReference type="ARBA" id="ARBA00022490"/>
    </source>
</evidence>
<dbReference type="PROSITE" id="PS00552">
    <property type="entry name" value="HTH_MERR_1"/>
    <property type="match status" value="1"/>
</dbReference>
<keyword evidence="5" id="KW-0804">Transcription</keyword>
<evidence type="ECO:0000256" key="6">
    <source>
        <dbReference type="SAM" id="Coils"/>
    </source>
</evidence>
<evidence type="ECO:0000256" key="1">
    <source>
        <dbReference type="ARBA" id="ARBA00004496"/>
    </source>
</evidence>
<dbReference type="RefSeq" id="WP_189385476.1">
    <property type="nucleotide sequence ID" value="NZ_BAABFY010000005.1"/>
</dbReference>
<evidence type="ECO:0000259" key="7">
    <source>
        <dbReference type="PROSITE" id="PS50937"/>
    </source>
</evidence>
<dbReference type="InterPro" id="IPR011789">
    <property type="entry name" value="CueR"/>
</dbReference>
<feature type="coiled-coil region" evidence="6">
    <location>
        <begin position="81"/>
        <end position="108"/>
    </location>
</feature>
<evidence type="ECO:0000313" key="8">
    <source>
        <dbReference type="EMBL" id="GGW90843.1"/>
    </source>
</evidence>
<dbReference type="PRINTS" id="PR00040">
    <property type="entry name" value="HTHMERR"/>
</dbReference>
<keyword evidence="4" id="KW-0238">DNA-binding</keyword>
<comment type="subcellular location">
    <subcellularLocation>
        <location evidence="1">Cytoplasm</location>
    </subcellularLocation>
</comment>
<reference evidence="8" key="2">
    <citation type="submission" date="2020-09" db="EMBL/GenBank/DDBJ databases">
        <authorList>
            <person name="Sun Q."/>
            <person name="Kim S."/>
        </authorList>
    </citation>
    <scope>NUCLEOTIDE SEQUENCE</scope>
    <source>
        <strain evidence="8">KCTC 23732</strain>
    </source>
</reference>
<dbReference type="InterPro" id="IPR047057">
    <property type="entry name" value="MerR_fam"/>
</dbReference>
<evidence type="ECO:0000256" key="4">
    <source>
        <dbReference type="ARBA" id="ARBA00023125"/>
    </source>
</evidence>
<keyword evidence="2" id="KW-0963">Cytoplasm</keyword>
<dbReference type="NCBIfam" id="TIGR02044">
    <property type="entry name" value="CueR"/>
    <property type="match status" value="1"/>
</dbReference>
<keyword evidence="3" id="KW-0805">Transcription regulation</keyword>
<dbReference type="GO" id="GO:0003700">
    <property type="term" value="F:DNA-binding transcription factor activity"/>
    <property type="evidence" value="ECO:0007669"/>
    <property type="project" value="InterPro"/>
</dbReference>
<gene>
    <name evidence="8" type="ORF">GCM10011450_21260</name>
</gene>
<dbReference type="CDD" id="cd01108">
    <property type="entry name" value="HTH_CueR"/>
    <property type="match status" value="1"/>
</dbReference>
<dbReference type="EMBL" id="BMYS01000016">
    <property type="protein sequence ID" value="GGW90843.1"/>
    <property type="molecule type" value="Genomic_DNA"/>
</dbReference>
<protein>
    <submittedName>
        <fullName evidence="8">Transcriptional regulator</fullName>
    </submittedName>
</protein>
<dbReference type="Proteomes" id="UP000608345">
    <property type="component" value="Unassembled WGS sequence"/>
</dbReference>
<dbReference type="PANTHER" id="PTHR30204">
    <property type="entry name" value="REDOX-CYCLING DRUG-SENSING TRANSCRIPTIONAL ACTIVATOR SOXR"/>
    <property type="match status" value="1"/>
</dbReference>
<proteinExistence type="predicted"/>
<dbReference type="SUPFAM" id="SSF46955">
    <property type="entry name" value="Putative DNA-binding domain"/>
    <property type="match status" value="1"/>
</dbReference>
<keyword evidence="6" id="KW-0175">Coiled coil</keyword>
<dbReference type="GO" id="GO:0003677">
    <property type="term" value="F:DNA binding"/>
    <property type="evidence" value="ECO:0007669"/>
    <property type="project" value="UniProtKB-KW"/>
</dbReference>
<organism evidence="8 9">
    <name type="scientific">Advenella faeciporci</name>
    <dbReference type="NCBI Taxonomy" id="797535"/>
    <lineage>
        <taxon>Bacteria</taxon>
        <taxon>Pseudomonadati</taxon>
        <taxon>Pseudomonadota</taxon>
        <taxon>Betaproteobacteria</taxon>
        <taxon>Burkholderiales</taxon>
        <taxon>Alcaligenaceae</taxon>
    </lineage>
</organism>
<sequence length="134" mass="15229">MNIGEAAKQTGISAKMIRYYEDIGLIHPVHRSDSGYRQYAEKDLHALHFIRRSRDLGFSVPQIQELLALWNDKGRASADVKQITQQHIEALQNKIQQLQAMVDTLQHLNRHCSGDQRPDCPILEDLGQTTHCSG</sequence>
<dbReference type="GO" id="GO:0005507">
    <property type="term" value="F:copper ion binding"/>
    <property type="evidence" value="ECO:0007669"/>
    <property type="project" value="InterPro"/>
</dbReference>
<evidence type="ECO:0000256" key="5">
    <source>
        <dbReference type="ARBA" id="ARBA00023163"/>
    </source>
</evidence>
<dbReference type="InterPro" id="IPR009061">
    <property type="entry name" value="DNA-bd_dom_put_sf"/>
</dbReference>
<dbReference type="GO" id="GO:0045893">
    <property type="term" value="P:positive regulation of DNA-templated transcription"/>
    <property type="evidence" value="ECO:0007669"/>
    <property type="project" value="InterPro"/>
</dbReference>
<dbReference type="PROSITE" id="PS50937">
    <property type="entry name" value="HTH_MERR_2"/>
    <property type="match status" value="1"/>
</dbReference>
<dbReference type="Gene3D" id="1.10.1660.10">
    <property type="match status" value="1"/>
</dbReference>
<accession>A0A918MZ56</accession>
<keyword evidence="9" id="KW-1185">Reference proteome</keyword>
<dbReference type="SMART" id="SM00422">
    <property type="entry name" value="HTH_MERR"/>
    <property type="match status" value="1"/>
</dbReference>
<dbReference type="GO" id="GO:0005737">
    <property type="term" value="C:cytoplasm"/>
    <property type="evidence" value="ECO:0007669"/>
    <property type="project" value="UniProtKB-SubCell"/>
</dbReference>